<accession>A0A3A6QBC5</accession>
<evidence type="ECO:0000313" key="2">
    <source>
        <dbReference type="Proteomes" id="UP000276588"/>
    </source>
</evidence>
<evidence type="ECO:0000313" key="1">
    <source>
        <dbReference type="EMBL" id="RJX43228.1"/>
    </source>
</evidence>
<evidence type="ECO:0008006" key="3">
    <source>
        <dbReference type="Google" id="ProtNLM"/>
    </source>
</evidence>
<name>A0A3A6QBC5_9EURY</name>
<dbReference type="InterPro" id="IPR055984">
    <property type="entry name" value="DUF7562"/>
</dbReference>
<reference evidence="1 2" key="1">
    <citation type="submission" date="2018-06" db="EMBL/GenBank/DDBJ databases">
        <title>Halonotius sp. F13-13 a new haloarchaeeon isolated from a solar saltern from Isla Cristina, Huelva, Spain.</title>
        <authorList>
            <person name="Duran-Viseras A."/>
            <person name="Sanchez-Porro C."/>
            <person name="Ventosa A."/>
        </authorList>
    </citation>
    <scope>NUCLEOTIDE SEQUENCE [LARGE SCALE GENOMIC DNA]</scope>
    <source>
        <strain evidence="1 2">F13-13</strain>
    </source>
</reference>
<organism evidence="1 2">
    <name type="scientific">Halonotius aquaticus</name>
    <dbReference type="NCBI Taxonomy" id="2216978"/>
    <lineage>
        <taxon>Archaea</taxon>
        <taxon>Methanobacteriati</taxon>
        <taxon>Methanobacteriota</taxon>
        <taxon>Stenosarchaea group</taxon>
        <taxon>Halobacteria</taxon>
        <taxon>Halobacteriales</taxon>
        <taxon>Haloferacaceae</taxon>
        <taxon>Halonotius</taxon>
    </lineage>
</organism>
<dbReference type="Pfam" id="PF24443">
    <property type="entry name" value="DUF7562"/>
    <property type="match status" value="1"/>
</dbReference>
<dbReference type="RefSeq" id="WP_120102567.1">
    <property type="nucleotide sequence ID" value="NZ_QKNY01000009.1"/>
</dbReference>
<dbReference type="Proteomes" id="UP000276588">
    <property type="component" value="Unassembled WGS sequence"/>
</dbReference>
<dbReference type="AlphaFoldDB" id="A0A3A6QBC5"/>
<dbReference type="OrthoDB" id="165365at2157"/>
<gene>
    <name evidence="1" type="ORF">DM826_06350</name>
</gene>
<proteinExistence type="predicted"/>
<protein>
    <recommendedName>
        <fullName evidence="3">Small CPxCG-related zinc finger protein</fullName>
    </recommendedName>
</protein>
<sequence length="97" mass="11030">MLGSGGGDTTVVCIACGESLPRSEAREYDKTGDRWERHDKEFEHFCKDCFRELSHQPRSGLESLLVDIEDDGLSETEFLSRYLDRVDDDEAVEEPDS</sequence>
<dbReference type="EMBL" id="QKNY01000009">
    <property type="protein sequence ID" value="RJX43228.1"/>
    <property type="molecule type" value="Genomic_DNA"/>
</dbReference>
<keyword evidence="2" id="KW-1185">Reference proteome</keyword>
<comment type="caution">
    <text evidence="1">The sequence shown here is derived from an EMBL/GenBank/DDBJ whole genome shotgun (WGS) entry which is preliminary data.</text>
</comment>